<name>A0A383A9N7_9ZZZZ</name>
<dbReference type="GO" id="GO:0005737">
    <property type="term" value="C:cytoplasm"/>
    <property type="evidence" value="ECO:0007669"/>
    <property type="project" value="TreeGrafter"/>
</dbReference>
<dbReference type="GO" id="GO:0006145">
    <property type="term" value="P:purine nucleobase catabolic process"/>
    <property type="evidence" value="ECO:0007669"/>
    <property type="project" value="TreeGrafter"/>
</dbReference>
<dbReference type="PANTHER" id="PTHR43668">
    <property type="entry name" value="ALLANTOINASE"/>
    <property type="match status" value="1"/>
</dbReference>
<protein>
    <recommendedName>
        <fullName evidence="1">Amidohydrolase-related domain-containing protein</fullName>
    </recommendedName>
</protein>
<dbReference type="PANTHER" id="PTHR43668:SF2">
    <property type="entry name" value="ALLANTOINASE"/>
    <property type="match status" value="1"/>
</dbReference>
<dbReference type="InterPro" id="IPR032466">
    <property type="entry name" value="Metal_Hydrolase"/>
</dbReference>
<dbReference type="InterPro" id="IPR011059">
    <property type="entry name" value="Metal-dep_hydrolase_composite"/>
</dbReference>
<dbReference type="GO" id="GO:0004038">
    <property type="term" value="F:allantoinase activity"/>
    <property type="evidence" value="ECO:0007669"/>
    <property type="project" value="TreeGrafter"/>
</dbReference>
<feature type="domain" description="Amidohydrolase-related" evidence="1">
    <location>
        <begin position="25"/>
        <end position="106"/>
    </location>
</feature>
<dbReference type="EMBL" id="UINC01190331">
    <property type="protein sequence ID" value="SVE04442.1"/>
    <property type="molecule type" value="Genomic_DNA"/>
</dbReference>
<evidence type="ECO:0000259" key="1">
    <source>
        <dbReference type="Pfam" id="PF01979"/>
    </source>
</evidence>
<reference evidence="2" key="1">
    <citation type="submission" date="2018-05" db="EMBL/GenBank/DDBJ databases">
        <authorList>
            <person name="Lanie J.A."/>
            <person name="Ng W.-L."/>
            <person name="Kazmierczak K.M."/>
            <person name="Andrzejewski T.M."/>
            <person name="Davidsen T.M."/>
            <person name="Wayne K.J."/>
            <person name="Tettelin H."/>
            <person name="Glass J.I."/>
            <person name="Rusch D."/>
            <person name="Podicherti R."/>
            <person name="Tsui H.-C.T."/>
            <person name="Winkler M.E."/>
        </authorList>
    </citation>
    <scope>NUCLEOTIDE SEQUENCE</scope>
</reference>
<dbReference type="Gene3D" id="3.20.20.140">
    <property type="entry name" value="Metal-dependent hydrolases"/>
    <property type="match status" value="1"/>
</dbReference>
<evidence type="ECO:0000313" key="2">
    <source>
        <dbReference type="EMBL" id="SVE04442.1"/>
    </source>
</evidence>
<proteinExistence type="predicted"/>
<accession>A0A383A9N7</accession>
<dbReference type="InterPro" id="IPR006680">
    <property type="entry name" value="Amidohydro-rel"/>
</dbReference>
<dbReference type="AlphaFoldDB" id="A0A383A9N7"/>
<dbReference type="Pfam" id="PF01979">
    <property type="entry name" value="Amidohydro_1"/>
    <property type="match status" value="1"/>
</dbReference>
<sequence length="112" mass="12118">DKVCTFQEAAFGISVLETALGSVLSLYHNEKVDLGTIIKKLTADPAAFLGSNLGTLKVGRPADVTVFDLNEDWKVNSSLFLSKGKNTPLDGTLLTGRVKATFYGGEYVYRND</sequence>
<feature type="non-terminal residue" evidence="2">
    <location>
        <position position="1"/>
    </location>
</feature>
<gene>
    <name evidence="2" type="ORF">METZ01_LOCUS457296</name>
</gene>
<dbReference type="SUPFAM" id="SSF51338">
    <property type="entry name" value="Composite domain of metallo-dependent hydrolases"/>
    <property type="match status" value="1"/>
</dbReference>
<organism evidence="2">
    <name type="scientific">marine metagenome</name>
    <dbReference type="NCBI Taxonomy" id="408172"/>
    <lineage>
        <taxon>unclassified sequences</taxon>
        <taxon>metagenomes</taxon>
        <taxon>ecological metagenomes</taxon>
    </lineage>
</organism>
<dbReference type="SUPFAM" id="SSF51556">
    <property type="entry name" value="Metallo-dependent hydrolases"/>
    <property type="match status" value="1"/>
</dbReference>
<dbReference type="InterPro" id="IPR050138">
    <property type="entry name" value="DHOase/Allantoinase_Hydrolase"/>
</dbReference>